<evidence type="ECO:0000256" key="1">
    <source>
        <dbReference type="SAM" id="MobiDB-lite"/>
    </source>
</evidence>
<name>A0A8J7FJ02_9NEIS</name>
<dbReference type="EMBL" id="JADFUA010000003">
    <property type="protein sequence ID" value="MBE9608985.1"/>
    <property type="molecule type" value="Genomic_DNA"/>
</dbReference>
<keyword evidence="3" id="KW-1185">Reference proteome</keyword>
<evidence type="ECO:0008006" key="4">
    <source>
        <dbReference type="Google" id="ProtNLM"/>
    </source>
</evidence>
<feature type="compositionally biased region" description="Low complexity" evidence="1">
    <location>
        <begin position="53"/>
        <end position="73"/>
    </location>
</feature>
<dbReference type="Proteomes" id="UP000604481">
    <property type="component" value="Unassembled WGS sequence"/>
</dbReference>
<feature type="region of interest" description="Disordered" evidence="1">
    <location>
        <begin position="21"/>
        <end position="132"/>
    </location>
</feature>
<comment type="caution">
    <text evidence="2">The sequence shown here is derived from an EMBL/GenBank/DDBJ whole genome shotgun (WGS) entry which is preliminary data.</text>
</comment>
<evidence type="ECO:0000313" key="3">
    <source>
        <dbReference type="Proteomes" id="UP000604481"/>
    </source>
</evidence>
<feature type="compositionally biased region" description="Polar residues" evidence="1">
    <location>
        <begin position="105"/>
        <end position="115"/>
    </location>
</feature>
<dbReference type="AlphaFoldDB" id="A0A8J7FJ02"/>
<sequence>MLCTPALADLYKCEGANGETLITSSRSDCPNPKTAQVYRIQEPNVIGTGGGSSKRSSPSPRSESSGSSGTKVSPPSPANFPKVDSETQRSRDSNRKRILQDELANEQNLLNNSKKALSEAETTKSAEEKANPSKYLERIGRLRENIVMHEKNIAALQKELARVP</sequence>
<evidence type="ECO:0000313" key="2">
    <source>
        <dbReference type="EMBL" id="MBE9608985.1"/>
    </source>
</evidence>
<accession>A0A8J7FJ02</accession>
<feature type="compositionally biased region" description="Basic and acidic residues" evidence="1">
    <location>
        <begin position="83"/>
        <end position="100"/>
    </location>
</feature>
<feature type="compositionally biased region" description="Basic and acidic residues" evidence="1">
    <location>
        <begin position="116"/>
        <end position="132"/>
    </location>
</feature>
<reference evidence="2 3" key="1">
    <citation type="submission" date="2020-10" db="EMBL/GenBank/DDBJ databases">
        <title>The genome sequence of Chitinilyticum litopenaei 4Y14.</title>
        <authorList>
            <person name="Liu Y."/>
        </authorList>
    </citation>
    <scope>NUCLEOTIDE SEQUENCE [LARGE SCALE GENOMIC DNA]</scope>
    <source>
        <strain evidence="2 3">4Y14</strain>
    </source>
</reference>
<protein>
    <recommendedName>
        <fullName evidence="4">DUF4124 domain-containing protein</fullName>
    </recommendedName>
</protein>
<gene>
    <name evidence="2" type="ORF">INR99_06470</name>
</gene>
<proteinExistence type="predicted"/>
<organism evidence="2 3">
    <name type="scientific">Chitinilyticum piscinae</name>
    <dbReference type="NCBI Taxonomy" id="2866724"/>
    <lineage>
        <taxon>Bacteria</taxon>
        <taxon>Pseudomonadati</taxon>
        <taxon>Pseudomonadota</taxon>
        <taxon>Betaproteobacteria</taxon>
        <taxon>Neisseriales</taxon>
        <taxon>Chitinibacteraceae</taxon>
        <taxon>Chitinilyticum</taxon>
    </lineage>
</organism>